<accession>A0ABW5XY32</accession>
<proteinExistence type="predicted"/>
<gene>
    <name evidence="1" type="ORF">ACFSY7_05390</name>
</gene>
<evidence type="ECO:0000313" key="1">
    <source>
        <dbReference type="EMBL" id="MFD2867938.1"/>
    </source>
</evidence>
<keyword evidence="2" id="KW-1185">Reference proteome</keyword>
<reference evidence="2" key="1">
    <citation type="journal article" date="2019" name="Int. J. Syst. Evol. Microbiol.">
        <title>The Global Catalogue of Microorganisms (GCM) 10K type strain sequencing project: providing services to taxonomists for standard genome sequencing and annotation.</title>
        <authorList>
            <consortium name="The Broad Institute Genomics Platform"/>
            <consortium name="The Broad Institute Genome Sequencing Center for Infectious Disease"/>
            <person name="Wu L."/>
            <person name="Ma J."/>
        </authorList>
    </citation>
    <scope>NUCLEOTIDE SEQUENCE [LARGE SCALE GENOMIC DNA]</scope>
    <source>
        <strain evidence="2">KCTC 33522</strain>
    </source>
</reference>
<sequence length="91" mass="10168">MKTFNEVHEKPTVLQHWKIGWSLKALKVAYNSLPKSIKNKFGSQAKFLAVVGAFEHFTGDIQAKIIKELTAQGFSKTQATIVAKTITFLAF</sequence>
<dbReference type="EMBL" id="JBHUOR010000027">
    <property type="protein sequence ID" value="MFD2867938.1"/>
    <property type="molecule type" value="Genomic_DNA"/>
</dbReference>
<protein>
    <submittedName>
        <fullName evidence="1">Uncharacterized protein</fullName>
    </submittedName>
</protein>
<evidence type="ECO:0000313" key="2">
    <source>
        <dbReference type="Proteomes" id="UP001597568"/>
    </source>
</evidence>
<organism evidence="1 2">
    <name type="scientific">Kurthia populi</name>
    <dbReference type="NCBI Taxonomy" id="1562132"/>
    <lineage>
        <taxon>Bacteria</taxon>
        <taxon>Bacillati</taxon>
        <taxon>Bacillota</taxon>
        <taxon>Bacilli</taxon>
        <taxon>Bacillales</taxon>
        <taxon>Caryophanaceae</taxon>
        <taxon>Kurthia</taxon>
    </lineage>
</organism>
<dbReference type="Proteomes" id="UP001597568">
    <property type="component" value="Unassembled WGS sequence"/>
</dbReference>
<dbReference type="RefSeq" id="WP_380147130.1">
    <property type="nucleotide sequence ID" value="NZ_JBHUOR010000027.1"/>
</dbReference>
<name>A0ABW5XY32_9BACL</name>
<comment type="caution">
    <text evidence="1">The sequence shown here is derived from an EMBL/GenBank/DDBJ whole genome shotgun (WGS) entry which is preliminary data.</text>
</comment>